<dbReference type="PANTHER" id="PTHR43762">
    <property type="entry name" value="L-GULONOLACTONE OXIDASE"/>
    <property type="match status" value="1"/>
</dbReference>
<comment type="similarity">
    <text evidence="2">Belongs to the oxygen-dependent FAD-linked oxidoreductase family.</text>
</comment>
<evidence type="ECO:0000256" key="3">
    <source>
        <dbReference type="ARBA" id="ARBA00013136"/>
    </source>
</evidence>
<evidence type="ECO:0000313" key="7">
    <source>
        <dbReference type="EMBL" id="RKK16803.1"/>
    </source>
</evidence>
<dbReference type="Proteomes" id="UP000270866">
    <property type="component" value="Chromosome 8"/>
</dbReference>
<evidence type="ECO:0000256" key="1">
    <source>
        <dbReference type="ARBA" id="ARBA00005083"/>
    </source>
</evidence>
<dbReference type="InterPro" id="IPR006093">
    <property type="entry name" value="Oxy_OxRdtase_FAD_BS"/>
</dbReference>
<evidence type="ECO:0000256" key="2">
    <source>
        <dbReference type="ARBA" id="ARBA00005466"/>
    </source>
</evidence>
<comment type="caution">
    <text evidence="7">The sequence shown here is derived from an EMBL/GenBank/DDBJ whole genome shotgun (WGS) entry which is preliminary data.</text>
</comment>
<reference evidence="7 8" key="1">
    <citation type="journal article" date="2018" name="Sci. Rep.">
        <title>Characterisation of pathogen-specific regions and novel effector candidates in Fusarium oxysporum f. sp. cepae.</title>
        <authorList>
            <person name="Armitage A.D."/>
            <person name="Taylor A."/>
            <person name="Sobczyk M.K."/>
            <person name="Baxter L."/>
            <person name="Greenfield B.P."/>
            <person name="Bates H.J."/>
            <person name="Wilson F."/>
            <person name="Jackson A.C."/>
            <person name="Ott S."/>
            <person name="Harrison R.J."/>
            <person name="Clarkson J.P."/>
        </authorList>
    </citation>
    <scope>NUCLEOTIDE SEQUENCE [LARGE SCALE GENOMIC DNA]</scope>
    <source>
        <strain evidence="7 8">FoC_Fus2</strain>
    </source>
</reference>
<proteinExistence type="inferred from homology"/>
<dbReference type="GO" id="GO:0071949">
    <property type="term" value="F:FAD binding"/>
    <property type="evidence" value="ECO:0007669"/>
    <property type="project" value="InterPro"/>
</dbReference>
<dbReference type="PANTHER" id="PTHR43762:SF1">
    <property type="entry name" value="D-ARABINONO-1,4-LACTONE OXIDASE"/>
    <property type="match status" value="1"/>
</dbReference>
<dbReference type="PROSITE" id="PS00862">
    <property type="entry name" value="OX2_COVAL_FAD"/>
    <property type="match status" value="1"/>
</dbReference>
<dbReference type="InterPro" id="IPR007173">
    <property type="entry name" value="ALO_C"/>
</dbReference>
<dbReference type="PROSITE" id="PS51387">
    <property type="entry name" value="FAD_PCMH"/>
    <property type="match status" value="1"/>
</dbReference>
<feature type="domain" description="FAD-binding PCMH-type" evidence="6">
    <location>
        <begin position="33"/>
        <end position="203"/>
    </location>
</feature>
<dbReference type="GO" id="GO:0003885">
    <property type="term" value="F:D-arabinono-1,4-lactone oxidase activity"/>
    <property type="evidence" value="ECO:0007669"/>
    <property type="project" value="UniProtKB-EC"/>
</dbReference>
<dbReference type="EC" id="1.1.3.37" evidence="3"/>
<evidence type="ECO:0000256" key="5">
    <source>
        <dbReference type="ARBA" id="ARBA00033418"/>
    </source>
</evidence>
<evidence type="ECO:0000313" key="8">
    <source>
        <dbReference type="Proteomes" id="UP000270866"/>
    </source>
</evidence>
<evidence type="ECO:0000259" key="6">
    <source>
        <dbReference type="PROSITE" id="PS51387"/>
    </source>
</evidence>
<dbReference type="AlphaFoldDB" id="A0A3L6NID1"/>
<dbReference type="UniPathway" id="UPA00771">
    <property type="reaction ID" value="UER00766"/>
</dbReference>
<evidence type="ECO:0000256" key="4">
    <source>
        <dbReference type="ARBA" id="ARBA00023002"/>
    </source>
</evidence>
<accession>A0A3L6NID1</accession>
<dbReference type="Gene3D" id="3.30.43.10">
    <property type="entry name" value="Uridine Diphospho-n-acetylenolpyruvylglucosamine Reductase, domain 2"/>
    <property type="match status" value="1"/>
</dbReference>
<dbReference type="InterPro" id="IPR016169">
    <property type="entry name" value="FAD-bd_PCMH_sub2"/>
</dbReference>
<name>A0A3L6NID1_FUSOX</name>
<sequence>MDPLVAAELAKFDDSVAFRARPQHVHHTWARTFSSLPELFIQPESLPEVEKVVNLARRCRRRLVTTGCGHSPSNITCTSSWLVNLDNFNRVLSVNKDTGVVTMEGGIRLYALCEELEKHGLTMPNLGSINEQSISGAISTGTHGSSLRHGLMSEDILSLKVTMADGTTVYCSKDIKTDLFRAALLSLGAIGIITEVSFQAVPAFTLKWEQSIDADHKMFESWNRNLWTQSEFVRVWWFPYTRRAVVWQAEQTDEEHRDPPQSGYDGSIGYYVYHNLLYLAQHVPRILPWVEWFVFVAKHCS</sequence>
<gene>
    <name evidence="7" type="ORF">BFJ65_g10358</name>
</gene>
<protein>
    <recommendedName>
        <fullName evidence="3">D-arabinono-1,4-lactone oxidase</fullName>
        <ecNumber evidence="3">1.1.3.37</ecNumber>
    </recommendedName>
    <alternativeName>
        <fullName evidence="5">L-galactono-gamma-lactone oxidase</fullName>
    </alternativeName>
</protein>
<dbReference type="InterPro" id="IPR006094">
    <property type="entry name" value="Oxid_FAD_bind_N"/>
</dbReference>
<dbReference type="Gene3D" id="3.30.465.10">
    <property type="match status" value="1"/>
</dbReference>
<dbReference type="Pfam" id="PF01565">
    <property type="entry name" value="FAD_binding_4"/>
    <property type="match status" value="1"/>
</dbReference>
<dbReference type="SUPFAM" id="SSF56176">
    <property type="entry name" value="FAD-binding/transporter-associated domain-like"/>
    <property type="match status" value="1"/>
</dbReference>
<dbReference type="GO" id="GO:0005739">
    <property type="term" value="C:mitochondrion"/>
    <property type="evidence" value="ECO:0007669"/>
    <property type="project" value="TreeGrafter"/>
</dbReference>
<dbReference type="PIRSF" id="PIRSF000136">
    <property type="entry name" value="LGO_GLO"/>
    <property type="match status" value="1"/>
</dbReference>
<dbReference type="InterPro" id="IPR016166">
    <property type="entry name" value="FAD-bd_PCMH"/>
</dbReference>
<dbReference type="InterPro" id="IPR010031">
    <property type="entry name" value="FAD_lactone_oxidase-like"/>
</dbReference>
<comment type="pathway">
    <text evidence="1">Cofactor biosynthesis; D-erythroascorbate biosynthesis; dehydro-D-arabinono-1,4-lactone from D-arabinose: step 2/2.</text>
</comment>
<organism evidence="7 8">
    <name type="scientific">Fusarium oxysporum f. sp. cepae</name>
    <dbReference type="NCBI Taxonomy" id="396571"/>
    <lineage>
        <taxon>Eukaryota</taxon>
        <taxon>Fungi</taxon>
        <taxon>Dikarya</taxon>
        <taxon>Ascomycota</taxon>
        <taxon>Pezizomycotina</taxon>
        <taxon>Sordariomycetes</taxon>
        <taxon>Hypocreomycetidae</taxon>
        <taxon>Hypocreales</taxon>
        <taxon>Nectriaceae</taxon>
        <taxon>Fusarium</taxon>
        <taxon>Fusarium oxysporum species complex</taxon>
    </lineage>
</organism>
<dbReference type="InterPro" id="IPR036318">
    <property type="entry name" value="FAD-bd_PCMH-like_sf"/>
</dbReference>
<dbReference type="Pfam" id="PF04030">
    <property type="entry name" value="ALO"/>
    <property type="match status" value="1"/>
</dbReference>
<dbReference type="EMBL" id="MRCU01000006">
    <property type="protein sequence ID" value="RKK16803.1"/>
    <property type="molecule type" value="Genomic_DNA"/>
</dbReference>
<dbReference type="GO" id="GO:0016020">
    <property type="term" value="C:membrane"/>
    <property type="evidence" value="ECO:0007669"/>
    <property type="project" value="InterPro"/>
</dbReference>
<keyword evidence="4" id="KW-0560">Oxidoreductase</keyword>
<dbReference type="InterPro" id="IPR016167">
    <property type="entry name" value="FAD-bd_PCMH_sub1"/>
</dbReference>